<evidence type="ECO:0000313" key="3">
    <source>
        <dbReference type="Proteomes" id="UP001201812"/>
    </source>
</evidence>
<keyword evidence="3" id="KW-1185">Reference proteome</keyword>
<protein>
    <submittedName>
        <fullName evidence="2">Serpentine type 7TM GPCR chemoreceptor srv domain-containing protein</fullName>
    </submittedName>
</protein>
<feature type="transmembrane region" description="Helical" evidence="1">
    <location>
        <begin position="144"/>
        <end position="163"/>
    </location>
</feature>
<proteinExistence type="predicted"/>
<name>A0AAD4MZ26_9BILA</name>
<feature type="transmembrane region" description="Helical" evidence="1">
    <location>
        <begin position="183"/>
        <end position="208"/>
    </location>
</feature>
<gene>
    <name evidence="2" type="ORF">DdX_13149</name>
</gene>
<dbReference type="InterPro" id="IPR019426">
    <property type="entry name" value="7TM_GPCR_serpentine_rcpt_Srv"/>
</dbReference>
<feature type="transmembrane region" description="Helical" evidence="1">
    <location>
        <begin position="233"/>
        <end position="253"/>
    </location>
</feature>
<dbReference type="PANTHER" id="PTHR31627:SF42">
    <property type="entry name" value="G_PROTEIN_RECEP_F1_2 DOMAIN-CONTAINING PROTEIN-RELATED"/>
    <property type="match status" value="1"/>
</dbReference>
<dbReference type="EMBL" id="JAKKPZ010000050">
    <property type="protein sequence ID" value="KAI1706110.1"/>
    <property type="molecule type" value="Genomic_DNA"/>
</dbReference>
<evidence type="ECO:0000256" key="1">
    <source>
        <dbReference type="SAM" id="Phobius"/>
    </source>
</evidence>
<dbReference type="Gene3D" id="1.20.1070.10">
    <property type="entry name" value="Rhodopsin 7-helix transmembrane proteins"/>
    <property type="match status" value="1"/>
</dbReference>
<keyword evidence="1" id="KW-1133">Transmembrane helix</keyword>
<keyword evidence="1" id="KW-0472">Membrane</keyword>
<accession>A0AAD4MZ26</accession>
<reference evidence="2" key="1">
    <citation type="submission" date="2022-01" db="EMBL/GenBank/DDBJ databases">
        <title>Genome Sequence Resource for Two Populations of Ditylenchus destructor, the Migratory Endoparasitic Phytonematode.</title>
        <authorList>
            <person name="Zhang H."/>
            <person name="Lin R."/>
            <person name="Xie B."/>
        </authorList>
    </citation>
    <scope>NUCLEOTIDE SEQUENCE</scope>
    <source>
        <strain evidence="2">BazhouSP</strain>
    </source>
</reference>
<organism evidence="2 3">
    <name type="scientific">Ditylenchus destructor</name>
    <dbReference type="NCBI Taxonomy" id="166010"/>
    <lineage>
        <taxon>Eukaryota</taxon>
        <taxon>Metazoa</taxon>
        <taxon>Ecdysozoa</taxon>
        <taxon>Nematoda</taxon>
        <taxon>Chromadorea</taxon>
        <taxon>Rhabditida</taxon>
        <taxon>Tylenchina</taxon>
        <taxon>Tylenchomorpha</taxon>
        <taxon>Sphaerularioidea</taxon>
        <taxon>Anguinidae</taxon>
        <taxon>Anguininae</taxon>
        <taxon>Ditylenchus</taxon>
    </lineage>
</organism>
<keyword evidence="1" id="KW-0812">Transmembrane</keyword>
<evidence type="ECO:0000313" key="2">
    <source>
        <dbReference type="EMBL" id="KAI1706110.1"/>
    </source>
</evidence>
<dbReference type="PANTHER" id="PTHR31627">
    <property type="entry name" value="SERPENTINE RECEPTOR CLASS GAMMA-RELATED"/>
    <property type="match status" value="1"/>
</dbReference>
<dbReference type="Proteomes" id="UP001201812">
    <property type="component" value="Unassembled WGS sequence"/>
</dbReference>
<dbReference type="SUPFAM" id="SSF81321">
    <property type="entry name" value="Family A G protein-coupled receptor-like"/>
    <property type="match status" value="1"/>
</dbReference>
<sequence length="321" mass="36968">MSPEDWTWIQIGAEFPFVLFHISVLACILRCRSRNEPMFKTHFFVFYCLSSIADIWAYIFYSWLWNLWNYDVFYPTTESYFMLRLARIGVTPKFILEYPVGNLVMFCARYCSYFQFVTHTAIAINRYHAIANPVKGKIPKAHIVAIYLIILLLPIPGATTRLLGKIEAKPTKTPNVFVVGYDAAWITVAGSTAFTIYSTITSLISLAFELRTLVIYRGLDLSSRRNRRDDYRLLIYALSQFVTQFLLTCQQILQALTASMGLTQVRLLVQDFYPYLNDLLCLSAPICLIITSRAFRRRYLVVCGLCEEKTVVMTISAVKSF</sequence>
<feature type="transmembrane region" description="Helical" evidence="1">
    <location>
        <begin position="273"/>
        <end position="291"/>
    </location>
</feature>
<comment type="caution">
    <text evidence="2">The sequence shown here is derived from an EMBL/GenBank/DDBJ whole genome shotgun (WGS) entry which is preliminary data.</text>
</comment>
<dbReference type="Pfam" id="PF10323">
    <property type="entry name" value="7TM_GPCR_Srv"/>
    <property type="match status" value="1"/>
</dbReference>
<feature type="transmembrane region" description="Helical" evidence="1">
    <location>
        <begin position="43"/>
        <end position="64"/>
    </location>
</feature>
<dbReference type="InterPro" id="IPR051119">
    <property type="entry name" value="Nematode_SR-like"/>
</dbReference>
<dbReference type="AlphaFoldDB" id="A0AAD4MZ26"/>
<feature type="transmembrane region" description="Helical" evidence="1">
    <location>
        <begin position="6"/>
        <end position="31"/>
    </location>
</feature>